<dbReference type="Proteomes" id="UP000566819">
    <property type="component" value="Unassembled WGS sequence"/>
</dbReference>
<keyword evidence="4" id="KW-1185">Reference proteome</keyword>
<reference evidence="3 4" key="1">
    <citation type="submission" date="2020-03" db="EMBL/GenBank/DDBJ databases">
        <title>Draft Genome Sequence of Cudoniella acicularis.</title>
        <authorList>
            <person name="Buettner E."/>
            <person name="Kellner H."/>
        </authorList>
    </citation>
    <scope>NUCLEOTIDE SEQUENCE [LARGE SCALE GENOMIC DNA]</scope>
    <source>
        <strain evidence="3 4">DSM 108380</strain>
    </source>
</reference>
<dbReference type="Gene3D" id="3.20.20.100">
    <property type="entry name" value="NADP-dependent oxidoreductase domain"/>
    <property type="match status" value="1"/>
</dbReference>
<dbReference type="InterPro" id="IPR023210">
    <property type="entry name" value="NADP_OxRdtase_dom"/>
</dbReference>
<organism evidence="3 4">
    <name type="scientific">Cudoniella acicularis</name>
    <dbReference type="NCBI Taxonomy" id="354080"/>
    <lineage>
        <taxon>Eukaryota</taxon>
        <taxon>Fungi</taxon>
        <taxon>Dikarya</taxon>
        <taxon>Ascomycota</taxon>
        <taxon>Pezizomycotina</taxon>
        <taxon>Leotiomycetes</taxon>
        <taxon>Helotiales</taxon>
        <taxon>Tricladiaceae</taxon>
        <taxon>Cudoniella</taxon>
    </lineage>
</organism>
<keyword evidence="1" id="KW-0560">Oxidoreductase</keyword>
<dbReference type="OrthoDB" id="2310150at2759"/>
<comment type="caution">
    <text evidence="3">The sequence shown here is derived from an EMBL/GenBank/DDBJ whole genome shotgun (WGS) entry which is preliminary data.</text>
</comment>
<sequence>MAQSPPKIIFGAAWIAAMSPETINQMFDILKQRKALGIDTASIYTKSEATIGSIPAAKNFEIHTKAAGFAPGAMSKKNILNSMERSLKDLGVESVDLYYLHSPDPITPIEESLSAIQELYTAGKFKRFGISNFLPSDVQKIYDIQKAANSVLPTVFQGNYNAMSRHVEEDLFPLLRKLDMHFYAYSPIAGGFLVKDPAQLRTQSAGGRFENESPAGKLYNKLYGKESLFKALETWGEIAKDAGFSKAALAYRWIVWHSALNVEEGDALIVGASKVAQLEETLDAIDAGPLDEKTVERVTGIWEVVKADAPRDNWNA</sequence>
<evidence type="ECO:0000259" key="2">
    <source>
        <dbReference type="Pfam" id="PF00248"/>
    </source>
</evidence>
<evidence type="ECO:0000313" key="3">
    <source>
        <dbReference type="EMBL" id="KAF4625083.1"/>
    </source>
</evidence>
<dbReference type="PANTHER" id="PTHR43364:SF4">
    <property type="entry name" value="NAD(P)-LINKED OXIDOREDUCTASE SUPERFAMILY PROTEIN"/>
    <property type="match status" value="1"/>
</dbReference>
<dbReference type="PRINTS" id="PR00069">
    <property type="entry name" value="ALDKETRDTASE"/>
</dbReference>
<dbReference type="GO" id="GO:0016491">
    <property type="term" value="F:oxidoreductase activity"/>
    <property type="evidence" value="ECO:0007669"/>
    <property type="project" value="UniProtKB-KW"/>
</dbReference>
<gene>
    <name evidence="3" type="ORF">G7Y89_g13086</name>
</gene>
<accession>A0A8H4R9Z3</accession>
<evidence type="ECO:0000256" key="1">
    <source>
        <dbReference type="ARBA" id="ARBA00023002"/>
    </source>
</evidence>
<protein>
    <recommendedName>
        <fullName evidence="2">NADP-dependent oxidoreductase domain-containing protein</fullName>
    </recommendedName>
</protein>
<dbReference type="CDD" id="cd19075">
    <property type="entry name" value="AKR_AKR7A1-5"/>
    <property type="match status" value="1"/>
</dbReference>
<proteinExistence type="predicted"/>
<dbReference type="Pfam" id="PF00248">
    <property type="entry name" value="Aldo_ket_red"/>
    <property type="match status" value="1"/>
</dbReference>
<dbReference type="AlphaFoldDB" id="A0A8H4R9Z3"/>
<dbReference type="InterPro" id="IPR050523">
    <property type="entry name" value="AKR_Detox_Biosynth"/>
</dbReference>
<dbReference type="InterPro" id="IPR020471">
    <property type="entry name" value="AKR"/>
</dbReference>
<dbReference type="InterPro" id="IPR036812">
    <property type="entry name" value="NAD(P)_OxRdtase_dom_sf"/>
</dbReference>
<name>A0A8H4R9Z3_9HELO</name>
<evidence type="ECO:0000313" key="4">
    <source>
        <dbReference type="Proteomes" id="UP000566819"/>
    </source>
</evidence>
<feature type="domain" description="NADP-dependent oxidoreductase" evidence="2">
    <location>
        <begin position="8"/>
        <end position="302"/>
    </location>
</feature>
<dbReference type="PANTHER" id="PTHR43364">
    <property type="entry name" value="NADH-SPECIFIC METHYLGLYOXAL REDUCTASE-RELATED"/>
    <property type="match status" value="1"/>
</dbReference>
<dbReference type="EMBL" id="JAAMPI010001468">
    <property type="protein sequence ID" value="KAF4625083.1"/>
    <property type="molecule type" value="Genomic_DNA"/>
</dbReference>
<dbReference type="SUPFAM" id="SSF51430">
    <property type="entry name" value="NAD(P)-linked oxidoreductase"/>
    <property type="match status" value="1"/>
</dbReference>